<dbReference type="InterPro" id="IPR020622">
    <property type="entry name" value="Ala_racemase_pyridoxalP-BS"/>
</dbReference>
<dbReference type="Pfam" id="PF01168">
    <property type="entry name" value="Ala_racemase_N"/>
    <property type="match status" value="1"/>
</dbReference>
<dbReference type="SUPFAM" id="SSF51419">
    <property type="entry name" value="PLP-binding barrel"/>
    <property type="match status" value="1"/>
</dbReference>
<comment type="cofactor">
    <cofactor evidence="2 7 8">
        <name>pyridoxal 5'-phosphate</name>
        <dbReference type="ChEBI" id="CHEBI:597326"/>
    </cofactor>
</comment>
<dbReference type="RefSeq" id="WP_229743773.1">
    <property type="nucleotide sequence ID" value="NZ_BMJQ01000008.1"/>
</dbReference>
<dbReference type="SUPFAM" id="SSF50621">
    <property type="entry name" value="Alanine racemase C-terminal domain-like"/>
    <property type="match status" value="1"/>
</dbReference>
<keyword evidence="6 7" id="KW-0413">Isomerase</keyword>
<comment type="pathway">
    <text evidence="7">Amino-acid biosynthesis; D-alanine biosynthesis; D-alanine from L-alanine: step 1/1.</text>
</comment>
<feature type="active site" description="Proton acceptor; specific for L-alanine" evidence="7">
    <location>
        <position position="265"/>
    </location>
</feature>
<dbReference type="PROSITE" id="PS00395">
    <property type="entry name" value="ALANINE_RACEMASE"/>
    <property type="match status" value="1"/>
</dbReference>
<comment type="catalytic activity">
    <reaction evidence="1 7">
        <text>L-alanine = D-alanine</text>
        <dbReference type="Rhea" id="RHEA:20249"/>
        <dbReference type="ChEBI" id="CHEBI:57416"/>
        <dbReference type="ChEBI" id="CHEBI:57972"/>
        <dbReference type="EC" id="5.1.1.1"/>
    </reaction>
</comment>
<dbReference type="GO" id="GO:0005829">
    <property type="term" value="C:cytosol"/>
    <property type="evidence" value="ECO:0007669"/>
    <property type="project" value="TreeGrafter"/>
</dbReference>
<evidence type="ECO:0000256" key="6">
    <source>
        <dbReference type="ARBA" id="ARBA00023235"/>
    </source>
</evidence>
<dbReference type="GO" id="GO:0030632">
    <property type="term" value="P:D-alanine biosynthetic process"/>
    <property type="evidence" value="ECO:0007669"/>
    <property type="project" value="UniProtKB-UniRule"/>
</dbReference>
<reference evidence="11" key="1">
    <citation type="journal article" date="2014" name="Int. J. Syst. Evol. Microbiol.">
        <title>Complete genome sequence of Corynebacterium casei LMG S-19264T (=DSM 44701T), isolated from a smear-ripened cheese.</title>
        <authorList>
            <consortium name="US DOE Joint Genome Institute (JGI-PGF)"/>
            <person name="Walter F."/>
            <person name="Albersmeier A."/>
            <person name="Kalinowski J."/>
            <person name="Ruckert C."/>
        </authorList>
    </citation>
    <scope>NUCLEOTIDE SEQUENCE</scope>
    <source>
        <strain evidence="11">CGMCC 1.15725</strain>
    </source>
</reference>
<sequence>MPPTVDAPPGVTGLITVDLQAIVDNWRQLAFRVGPGCLTGAAVKADAYGLGVLPVATALAAAGCRWFFVATPDEGVTLAQSLAKTAPDARVAVLSGPIPGTARELAAYANLLPVLNDLGQIAAWRTAAPGRPALLQLDTGMARLGLPPEEIDRLAADPTLIEGMPVTAIISHLACADEPDHPLNALQHASFTAAAARLPQAMRSLSASSGIFLGPDYHFELVRPGAALFGLNPTPTQANPMRQVVGIKAKILQVREIDAGRTVGYGATYAADRPRRVATLGVGYADGVLRAGSNAARVFLGPVAIPVIGRISMDLVTVDVSAVPPQWVLPGGFVDVLGPQYGADDLARDCGTIGYEVLTRLSRRLMRLYGPVAA</sequence>
<evidence type="ECO:0000256" key="3">
    <source>
        <dbReference type="ARBA" id="ARBA00007880"/>
    </source>
</evidence>
<proteinExistence type="inferred from homology"/>
<dbReference type="InterPro" id="IPR001608">
    <property type="entry name" value="Ala_racemase_N"/>
</dbReference>
<gene>
    <name evidence="11" type="primary">alr</name>
    <name evidence="11" type="ORF">GCM10011611_33910</name>
</gene>
<evidence type="ECO:0000256" key="7">
    <source>
        <dbReference type="HAMAP-Rule" id="MF_01201"/>
    </source>
</evidence>
<dbReference type="Proteomes" id="UP000646365">
    <property type="component" value="Unassembled WGS sequence"/>
</dbReference>
<dbReference type="GO" id="GO:0008784">
    <property type="term" value="F:alanine racemase activity"/>
    <property type="evidence" value="ECO:0007669"/>
    <property type="project" value="UniProtKB-UniRule"/>
</dbReference>
<dbReference type="PANTHER" id="PTHR30511:SF0">
    <property type="entry name" value="ALANINE RACEMASE, CATABOLIC-RELATED"/>
    <property type="match status" value="1"/>
</dbReference>
<dbReference type="GO" id="GO:0030170">
    <property type="term" value="F:pyridoxal phosphate binding"/>
    <property type="evidence" value="ECO:0007669"/>
    <property type="project" value="UniProtKB-UniRule"/>
</dbReference>
<name>A0A8J3E5X4_9PROT</name>
<feature type="domain" description="Alanine racemase C-terminal" evidence="10">
    <location>
        <begin position="244"/>
        <end position="370"/>
    </location>
</feature>
<evidence type="ECO:0000256" key="1">
    <source>
        <dbReference type="ARBA" id="ARBA00000316"/>
    </source>
</evidence>
<protein>
    <recommendedName>
        <fullName evidence="4 7">Alanine racemase</fullName>
        <ecNumber evidence="4 7">5.1.1.1</ecNumber>
    </recommendedName>
</protein>
<evidence type="ECO:0000256" key="8">
    <source>
        <dbReference type="PIRSR" id="PIRSR600821-50"/>
    </source>
</evidence>
<dbReference type="PRINTS" id="PR00992">
    <property type="entry name" value="ALARACEMASE"/>
</dbReference>
<dbReference type="InterPro" id="IPR000821">
    <property type="entry name" value="Ala_racemase"/>
</dbReference>
<dbReference type="EMBL" id="BMJQ01000008">
    <property type="protein sequence ID" value="GGF25070.1"/>
    <property type="molecule type" value="Genomic_DNA"/>
</dbReference>
<evidence type="ECO:0000256" key="2">
    <source>
        <dbReference type="ARBA" id="ARBA00001933"/>
    </source>
</evidence>
<evidence type="ECO:0000256" key="5">
    <source>
        <dbReference type="ARBA" id="ARBA00022898"/>
    </source>
</evidence>
<accession>A0A8J3E5X4</accession>
<evidence type="ECO:0000259" key="10">
    <source>
        <dbReference type="SMART" id="SM01005"/>
    </source>
</evidence>
<dbReference type="AlphaFoldDB" id="A0A8J3E5X4"/>
<dbReference type="HAMAP" id="MF_01201">
    <property type="entry name" value="Ala_racemase"/>
    <property type="match status" value="1"/>
</dbReference>
<dbReference type="InterPro" id="IPR029066">
    <property type="entry name" value="PLP-binding_barrel"/>
</dbReference>
<evidence type="ECO:0000313" key="11">
    <source>
        <dbReference type="EMBL" id="GGF25070.1"/>
    </source>
</evidence>
<dbReference type="CDD" id="cd00430">
    <property type="entry name" value="PLPDE_III_AR"/>
    <property type="match status" value="1"/>
</dbReference>
<feature type="binding site" evidence="7 9">
    <location>
        <position position="313"/>
    </location>
    <ligand>
        <name>substrate</name>
    </ligand>
</feature>
<dbReference type="EC" id="5.1.1.1" evidence="4 7"/>
<keyword evidence="12" id="KW-1185">Reference proteome</keyword>
<comment type="function">
    <text evidence="7">Catalyzes the interconversion of L-alanine and D-alanine. May also act on other amino acids.</text>
</comment>
<dbReference type="SMART" id="SM01005">
    <property type="entry name" value="Ala_racemase_C"/>
    <property type="match status" value="1"/>
</dbReference>
<dbReference type="NCBIfam" id="TIGR00492">
    <property type="entry name" value="alr"/>
    <property type="match status" value="1"/>
</dbReference>
<dbReference type="PANTHER" id="PTHR30511">
    <property type="entry name" value="ALANINE RACEMASE"/>
    <property type="match status" value="1"/>
</dbReference>
<comment type="caution">
    <text evidence="11">The sequence shown here is derived from an EMBL/GenBank/DDBJ whole genome shotgun (WGS) entry which is preliminary data.</text>
</comment>
<dbReference type="Gene3D" id="2.40.37.10">
    <property type="entry name" value="Lyase, Ornithine Decarboxylase, Chain A, domain 1"/>
    <property type="match status" value="1"/>
</dbReference>
<evidence type="ECO:0000256" key="4">
    <source>
        <dbReference type="ARBA" id="ARBA00013089"/>
    </source>
</evidence>
<organism evidence="11 12">
    <name type="scientific">Aliidongia dinghuensis</name>
    <dbReference type="NCBI Taxonomy" id="1867774"/>
    <lineage>
        <taxon>Bacteria</taxon>
        <taxon>Pseudomonadati</taxon>
        <taxon>Pseudomonadota</taxon>
        <taxon>Alphaproteobacteria</taxon>
        <taxon>Rhodospirillales</taxon>
        <taxon>Dongiaceae</taxon>
        <taxon>Aliidongia</taxon>
    </lineage>
</organism>
<dbReference type="InterPro" id="IPR011079">
    <property type="entry name" value="Ala_racemase_C"/>
</dbReference>
<feature type="active site" description="Proton acceptor; specific for D-alanine" evidence="7">
    <location>
        <position position="44"/>
    </location>
</feature>
<dbReference type="Gene3D" id="3.20.20.10">
    <property type="entry name" value="Alanine racemase"/>
    <property type="match status" value="1"/>
</dbReference>
<comment type="similarity">
    <text evidence="3 7">Belongs to the alanine racemase family.</text>
</comment>
<evidence type="ECO:0000313" key="12">
    <source>
        <dbReference type="Proteomes" id="UP000646365"/>
    </source>
</evidence>
<dbReference type="UniPathway" id="UPA00042">
    <property type="reaction ID" value="UER00497"/>
</dbReference>
<evidence type="ECO:0000256" key="9">
    <source>
        <dbReference type="PIRSR" id="PIRSR600821-52"/>
    </source>
</evidence>
<dbReference type="InterPro" id="IPR009006">
    <property type="entry name" value="Ala_racemase/Decarboxylase_C"/>
</dbReference>
<feature type="modified residue" description="N6-(pyridoxal phosphate)lysine" evidence="7 8">
    <location>
        <position position="44"/>
    </location>
</feature>
<keyword evidence="5 7" id="KW-0663">Pyridoxal phosphate</keyword>
<reference evidence="11" key="2">
    <citation type="submission" date="2020-09" db="EMBL/GenBank/DDBJ databases">
        <authorList>
            <person name="Sun Q."/>
            <person name="Zhou Y."/>
        </authorList>
    </citation>
    <scope>NUCLEOTIDE SEQUENCE</scope>
    <source>
        <strain evidence="11">CGMCC 1.15725</strain>
    </source>
</reference>
<dbReference type="Pfam" id="PF00842">
    <property type="entry name" value="Ala_racemase_C"/>
    <property type="match status" value="1"/>
</dbReference>
<feature type="binding site" evidence="7 9">
    <location>
        <position position="143"/>
    </location>
    <ligand>
        <name>substrate</name>
    </ligand>
</feature>